<keyword evidence="1" id="KW-0472">Membrane</keyword>
<feature type="transmembrane region" description="Helical" evidence="1">
    <location>
        <begin position="6"/>
        <end position="24"/>
    </location>
</feature>
<dbReference type="AlphaFoldDB" id="A0AAD6QEJ7"/>
<organism evidence="2 3">
    <name type="scientific">Populus alba x Populus x berolinensis</name>
    <dbReference type="NCBI Taxonomy" id="444605"/>
    <lineage>
        <taxon>Eukaryota</taxon>
        <taxon>Viridiplantae</taxon>
        <taxon>Streptophyta</taxon>
        <taxon>Embryophyta</taxon>
        <taxon>Tracheophyta</taxon>
        <taxon>Spermatophyta</taxon>
        <taxon>Magnoliopsida</taxon>
        <taxon>eudicotyledons</taxon>
        <taxon>Gunneridae</taxon>
        <taxon>Pentapetalae</taxon>
        <taxon>rosids</taxon>
        <taxon>fabids</taxon>
        <taxon>Malpighiales</taxon>
        <taxon>Salicaceae</taxon>
        <taxon>Saliceae</taxon>
        <taxon>Populus</taxon>
    </lineage>
</organism>
<sequence>MVGMHVFAYFFSLFSLMFSCPFIYREGLSQSLSKLVKYGVCSMVFMVAVQFVQLGALSLHHGKNVLKNAVILWKVAVQKRACQNSA</sequence>
<dbReference type="Proteomes" id="UP001164929">
    <property type="component" value="Chromosome 8"/>
</dbReference>
<name>A0AAD6QEJ7_9ROSI</name>
<keyword evidence="1" id="KW-1133">Transmembrane helix</keyword>
<accession>A0AAD6QEJ7</accession>
<evidence type="ECO:0000313" key="3">
    <source>
        <dbReference type="Proteomes" id="UP001164929"/>
    </source>
</evidence>
<evidence type="ECO:0000256" key="1">
    <source>
        <dbReference type="SAM" id="Phobius"/>
    </source>
</evidence>
<dbReference type="EMBL" id="JAQIZT010000008">
    <property type="protein sequence ID" value="KAJ6988295.1"/>
    <property type="molecule type" value="Genomic_DNA"/>
</dbReference>
<proteinExistence type="predicted"/>
<comment type="caution">
    <text evidence="2">The sequence shown here is derived from an EMBL/GenBank/DDBJ whole genome shotgun (WGS) entry which is preliminary data.</text>
</comment>
<gene>
    <name evidence="2" type="ORF">NC653_021276</name>
</gene>
<keyword evidence="1" id="KW-0812">Transmembrane</keyword>
<feature type="transmembrane region" description="Helical" evidence="1">
    <location>
        <begin position="36"/>
        <end position="56"/>
    </location>
</feature>
<evidence type="ECO:0000313" key="2">
    <source>
        <dbReference type="EMBL" id="KAJ6988295.1"/>
    </source>
</evidence>
<keyword evidence="3" id="KW-1185">Reference proteome</keyword>
<reference evidence="2" key="1">
    <citation type="journal article" date="2023" name="Mol. Ecol. Resour.">
        <title>Chromosome-level genome assembly of a triploid poplar Populus alba 'Berolinensis'.</title>
        <authorList>
            <person name="Chen S."/>
            <person name="Yu Y."/>
            <person name="Wang X."/>
            <person name="Wang S."/>
            <person name="Zhang T."/>
            <person name="Zhou Y."/>
            <person name="He R."/>
            <person name="Meng N."/>
            <person name="Wang Y."/>
            <person name="Liu W."/>
            <person name="Liu Z."/>
            <person name="Liu J."/>
            <person name="Guo Q."/>
            <person name="Huang H."/>
            <person name="Sederoff R.R."/>
            <person name="Wang G."/>
            <person name="Qu G."/>
            <person name="Chen S."/>
        </authorList>
    </citation>
    <scope>NUCLEOTIDE SEQUENCE</scope>
    <source>
        <strain evidence="2">SC-2020</strain>
    </source>
</reference>
<protein>
    <submittedName>
        <fullName evidence="2">Uncharacterized protein</fullName>
    </submittedName>
</protein>